<reference evidence="1" key="1">
    <citation type="submission" date="2021-11" db="EMBL/GenBank/DDBJ databases">
        <title>Australian commercial rhizobial inoculants.</title>
        <authorList>
            <person name="Kohlmeier M.G."/>
            <person name="O'Hara G.W."/>
            <person name="Colombi E."/>
            <person name="Ramsay J.P."/>
            <person name="Terpolilli J."/>
        </authorList>
    </citation>
    <scope>NUCLEOTIDE SEQUENCE</scope>
    <source>
        <strain evidence="1">CC829</strain>
    </source>
</reference>
<dbReference type="RefSeq" id="WP_231143100.1">
    <property type="nucleotide sequence ID" value="NZ_CP088100.1"/>
</dbReference>
<name>A0ABY3QJR8_9BRAD</name>
<evidence type="ECO:0000313" key="1">
    <source>
        <dbReference type="EMBL" id="UFW85201.1"/>
    </source>
</evidence>
<dbReference type="Proteomes" id="UP001430990">
    <property type="component" value="Chromosome"/>
</dbReference>
<gene>
    <name evidence="1" type="ORF">BjapCC829_35605</name>
</gene>
<evidence type="ECO:0000313" key="2">
    <source>
        <dbReference type="Proteomes" id="UP001430990"/>
    </source>
</evidence>
<sequence>MIQAADRIAVTIGCDAIAPLLREERPLVRGELATPALQVEGHQRIIEPMQCARCRVRMR</sequence>
<organism evidence="1 2">
    <name type="scientific">Bradyrhizobium barranii</name>
    <dbReference type="NCBI Taxonomy" id="2992140"/>
    <lineage>
        <taxon>Bacteria</taxon>
        <taxon>Pseudomonadati</taxon>
        <taxon>Pseudomonadota</taxon>
        <taxon>Alphaproteobacteria</taxon>
        <taxon>Hyphomicrobiales</taxon>
        <taxon>Nitrobacteraceae</taxon>
        <taxon>Bradyrhizobium</taxon>
    </lineage>
</organism>
<dbReference type="EMBL" id="CP088100">
    <property type="protein sequence ID" value="UFW85201.1"/>
    <property type="molecule type" value="Genomic_DNA"/>
</dbReference>
<keyword evidence="2" id="KW-1185">Reference proteome</keyword>
<proteinExistence type="predicted"/>
<protein>
    <submittedName>
        <fullName evidence="1">Uncharacterized protein</fullName>
    </submittedName>
</protein>
<accession>A0ABY3QJR8</accession>